<evidence type="ECO:0000256" key="6">
    <source>
        <dbReference type="ARBA" id="ARBA00038076"/>
    </source>
</evidence>
<feature type="domain" description="ABC3 transporter permease C-terminal" evidence="8">
    <location>
        <begin position="248"/>
        <end position="361"/>
    </location>
</feature>
<reference evidence="10 11" key="1">
    <citation type="submission" date="2020-06" db="EMBL/GenBank/DDBJ databases">
        <title>Actinomadura xiongansis sp. nov., isolated from soil of Baiyangdian.</title>
        <authorList>
            <person name="Zhang X."/>
        </authorList>
    </citation>
    <scope>NUCLEOTIDE SEQUENCE [LARGE SCALE GENOMIC DNA]</scope>
    <source>
        <strain evidence="10 11">HBUM206468</strain>
    </source>
</reference>
<feature type="domain" description="MacB-like periplasmic core" evidence="9">
    <location>
        <begin position="412"/>
        <end position="613"/>
    </location>
</feature>
<feature type="transmembrane region" description="Helical" evidence="7">
    <location>
        <begin position="291"/>
        <end position="315"/>
    </location>
</feature>
<keyword evidence="3 7" id="KW-0812">Transmembrane</keyword>
<sequence>MKATWRAARAAVRRRRLQTLIIGVVVMVSTATIVLALGLLATVDGPYDKAFARLQGAHLNVSYDGDKVSADRLSATAHLPGVTASAGPFASVVVQDANVVGLRPGPITVVGRADQNGPVDRLVLAEGRWLTGPGEIVIRKDPHIHCRGSAACENVGKRIAIPGHSPLTIVGVVRSITQTADGWVTPAQAQALNPHSFQMLYRFADSSTGVSAVTADLPPGAVAGSQSYRIARLDATEGAKAAIPFLLTFGVLGLVAAVLIIGNVVSGAVVSGYRHIGVLKALGFTPAQVTGVYVVMIAVPGVIGCSFGVVIGNLLARFITSSMDEALDIPTATGVALWVDVVALAGVGALVAVTSLVPAVRAGRLSAAQAVSAGAAPRRGRALRVQRLLARTSLPRPVSLGLGLPFARPGRTALTLAAVAFGVAAVTFASGLVWSLNAFMAGQDRGDVAAISVDTAMSARIPPGMEGGPKPGPALSPAQAEARLRALPGTEQVTPAAVQPVHVIGINDATDMKAYPDGFARHGYDLARGRWLQNPAEIVVTGPFMKSSGMRLGDTVTVEFEGRRTALRIVGQAVGRDQIITDWATMSAIMPGLQPTYFEMALKKGVSLDAYVHSLHGALGESLAISMQNNGGIDVVLGLMMTLTLGLMVVSALGVFNTVVLNTRDRTRDFGILKSLGTTPRQVMAVVLTSMVALGLAGGLIGVAIGVVAHHVVMPKAAATGGITLPSAYLQVYGPLSLVLLASAGVVIGTLGALIPAGWASRLRTATALRSE</sequence>
<feature type="transmembrane region" description="Helical" evidence="7">
    <location>
        <begin position="683"/>
        <end position="712"/>
    </location>
</feature>
<comment type="similarity">
    <text evidence="6">Belongs to the ABC-4 integral membrane protein family.</text>
</comment>
<name>A0ABR7LN79_9ACTN</name>
<dbReference type="EMBL" id="JABVEC010000007">
    <property type="protein sequence ID" value="MBC6466306.1"/>
    <property type="molecule type" value="Genomic_DNA"/>
</dbReference>
<feature type="transmembrane region" description="Helical" evidence="7">
    <location>
        <begin position="413"/>
        <end position="436"/>
    </location>
</feature>
<keyword evidence="4 7" id="KW-1133">Transmembrane helix</keyword>
<feature type="transmembrane region" description="Helical" evidence="7">
    <location>
        <begin position="335"/>
        <end position="357"/>
    </location>
</feature>
<keyword evidence="2" id="KW-1003">Cell membrane</keyword>
<protein>
    <submittedName>
        <fullName evidence="10">ABC transporter permease</fullName>
    </submittedName>
</protein>
<dbReference type="Pfam" id="PF12704">
    <property type="entry name" value="MacB_PCD"/>
    <property type="match status" value="2"/>
</dbReference>
<dbReference type="InterPro" id="IPR003838">
    <property type="entry name" value="ABC3_permease_C"/>
</dbReference>
<dbReference type="InterPro" id="IPR025857">
    <property type="entry name" value="MacB_PCD"/>
</dbReference>
<accession>A0ABR7LN79</accession>
<feature type="transmembrane region" description="Helical" evidence="7">
    <location>
        <begin position="245"/>
        <end position="270"/>
    </location>
</feature>
<comment type="caution">
    <text evidence="10">The sequence shown here is derived from an EMBL/GenBank/DDBJ whole genome shotgun (WGS) entry which is preliminary data.</text>
</comment>
<evidence type="ECO:0000256" key="1">
    <source>
        <dbReference type="ARBA" id="ARBA00004651"/>
    </source>
</evidence>
<dbReference type="PANTHER" id="PTHR30572:SF4">
    <property type="entry name" value="ABC TRANSPORTER PERMEASE YTRF"/>
    <property type="match status" value="1"/>
</dbReference>
<dbReference type="PANTHER" id="PTHR30572">
    <property type="entry name" value="MEMBRANE COMPONENT OF TRANSPORTER-RELATED"/>
    <property type="match status" value="1"/>
</dbReference>
<evidence type="ECO:0000259" key="8">
    <source>
        <dbReference type="Pfam" id="PF02687"/>
    </source>
</evidence>
<proteinExistence type="inferred from homology"/>
<organism evidence="10 11">
    <name type="scientific">Actinomadura alba</name>
    <dbReference type="NCBI Taxonomy" id="406431"/>
    <lineage>
        <taxon>Bacteria</taxon>
        <taxon>Bacillati</taxon>
        <taxon>Actinomycetota</taxon>
        <taxon>Actinomycetes</taxon>
        <taxon>Streptosporangiales</taxon>
        <taxon>Thermomonosporaceae</taxon>
        <taxon>Actinomadura</taxon>
    </lineage>
</organism>
<feature type="transmembrane region" description="Helical" evidence="7">
    <location>
        <begin position="20"/>
        <end position="41"/>
    </location>
</feature>
<feature type="domain" description="ABC3 transporter permease C-terminal" evidence="8">
    <location>
        <begin position="643"/>
        <end position="757"/>
    </location>
</feature>
<evidence type="ECO:0000256" key="4">
    <source>
        <dbReference type="ARBA" id="ARBA00022989"/>
    </source>
</evidence>
<keyword evidence="11" id="KW-1185">Reference proteome</keyword>
<dbReference type="Pfam" id="PF02687">
    <property type="entry name" value="FtsX"/>
    <property type="match status" value="2"/>
</dbReference>
<dbReference type="InterPro" id="IPR050250">
    <property type="entry name" value="Macrolide_Exporter_MacB"/>
</dbReference>
<feature type="transmembrane region" description="Helical" evidence="7">
    <location>
        <begin position="732"/>
        <end position="755"/>
    </location>
</feature>
<evidence type="ECO:0000256" key="7">
    <source>
        <dbReference type="SAM" id="Phobius"/>
    </source>
</evidence>
<keyword evidence="5 7" id="KW-0472">Membrane</keyword>
<evidence type="ECO:0000313" key="11">
    <source>
        <dbReference type="Proteomes" id="UP000805614"/>
    </source>
</evidence>
<evidence type="ECO:0000256" key="5">
    <source>
        <dbReference type="ARBA" id="ARBA00023136"/>
    </source>
</evidence>
<feature type="domain" description="MacB-like periplasmic core" evidence="9">
    <location>
        <begin position="20"/>
        <end position="202"/>
    </location>
</feature>
<evidence type="ECO:0000256" key="2">
    <source>
        <dbReference type="ARBA" id="ARBA00022475"/>
    </source>
</evidence>
<comment type="subcellular location">
    <subcellularLocation>
        <location evidence="1">Cell membrane</location>
        <topology evidence="1">Multi-pass membrane protein</topology>
    </subcellularLocation>
</comment>
<dbReference type="Proteomes" id="UP000805614">
    <property type="component" value="Unassembled WGS sequence"/>
</dbReference>
<dbReference type="RefSeq" id="WP_187243306.1">
    <property type="nucleotide sequence ID" value="NZ_BAAAOK010000071.1"/>
</dbReference>
<evidence type="ECO:0000313" key="10">
    <source>
        <dbReference type="EMBL" id="MBC6466306.1"/>
    </source>
</evidence>
<gene>
    <name evidence="10" type="ORF">HKK74_12450</name>
</gene>
<evidence type="ECO:0000256" key="3">
    <source>
        <dbReference type="ARBA" id="ARBA00022692"/>
    </source>
</evidence>
<evidence type="ECO:0000259" key="9">
    <source>
        <dbReference type="Pfam" id="PF12704"/>
    </source>
</evidence>
<feature type="transmembrane region" description="Helical" evidence="7">
    <location>
        <begin position="635"/>
        <end position="662"/>
    </location>
</feature>